<evidence type="ECO:0000313" key="10">
    <source>
        <dbReference type="Proteomes" id="UP000659654"/>
    </source>
</evidence>
<evidence type="ECO:0000259" key="8">
    <source>
        <dbReference type="PROSITE" id="PS50071"/>
    </source>
</evidence>
<dbReference type="PANTHER" id="PTHR24329">
    <property type="entry name" value="HOMEOBOX PROTEIN ARISTALESS"/>
    <property type="match status" value="1"/>
</dbReference>
<dbReference type="EMBL" id="CAJFDI010000006">
    <property type="protein sequence ID" value="CAD5234175.1"/>
    <property type="molecule type" value="Genomic_DNA"/>
</dbReference>
<gene>
    <name evidence="9" type="ORF">BXYJ_LOCUS14266</name>
</gene>
<comment type="subcellular location">
    <subcellularLocation>
        <location evidence="1 5 6">Nucleus</location>
    </subcellularLocation>
</comment>
<evidence type="ECO:0000256" key="7">
    <source>
        <dbReference type="SAM" id="MobiDB-lite"/>
    </source>
</evidence>
<evidence type="ECO:0000313" key="9">
    <source>
        <dbReference type="EMBL" id="CAD5234175.1"/>
    </source>
</evidence>
<feature type="region of interest" description="Disordered" evidence="7">
    <location>
        <begin position="21"/>
        <end position="42"/>
    </location>
</feature>
<comment type="caution">
    <text evidence="9">The sequence shown here is derived from an EMBL/GenBank/DDBJ whole genome shotgun (WGS) entry which is preliminary data.</text>
</comment>
<dbReference type="SUPFAM" id="SSF46689">
    <property type="entry name" value="Homeodomain-like"/>
    <property type="match status" value="1"/>
</dbReference>
<dbReference type="GO" id="GO:0000977">
    <property type="term" value="F:RNA polymerase II transcription regulatory region sequence-specific DNA binding"/>
    <property type="evidence" value="ECO:0007669"/>
    <property type="project" value="TreeGrafter"/>
</dbReference>
<accession>A0A7I8X0F1</accession>
<feature type="domain" description="Homeobox" evidence="8">
    <location>
        <begin position="35"/>
        <end position="95"/>
    </location>
</feature>
<evidence type="ECO:0000256" key="5">
    <source>
        <dbReference type="PROSITE-ProRule" id="PRU00108"/>
    </source>
</evidence>
<dbReference type="EMBL" id="CAJFCV020000006">
    <property type="protein sequence ID" value="CAG9129781.1"/>
    <property type="molecule type" value="Genomic_DNA"/>
</dbReference>
<dbReference type="PROSITE" id="PS50071">
    <property type="entry name" value="HOMEOBOX_2"/>
    <property type="match status" value="1"/>
</dbReference>
<dbReference type="CDD" id="cd00086">
    <property type="entry name" value="homeodomain"/>
    <property type="match status" value="1"/>
</dbReference>
<dbReference type="InterPro" id="IPR009057">
    <property type="entry name" value="Homeodomain-like_sf"/>
</dbReference>
<keyword evidence="10" id="KW-1185">Reference proteome</keyword>
<dbReference type="SMART" id="SM00389">
    <property type="entry name" value="HOX"/>
    <property type="match status" value="1"/>
</dbReference>
<dbReference type="Gene3D" id="1.10.10.60">
    <property type="entry name" value="Homeodomain-like"/>
    <property type="match status" value="1"/>
</dbReference>
<dbReference type="GO" id="GO:0000981">
    <property type="term" value="F:DNA-binding transcription factor activity, RNA polymerase II-specific"/>
    <property type="evidence" value="ECO:0007669"/>
    <property type="project" value="InterPro"/>
</dbReference>
<dbReference type="Pfam" id="PF00046">
    <property type="entry name" value="Homeodomain"/>
    <property type="match status" value="1"/>
</dbReference>
<dbReference type="InterPro" id="IPR001356">
    <property type="entry name" value="HD"/>
</dbReference>
<dbReference type="PANTHER" id="PTHR24329:SF543">
    <property type="entry name" value="FI01017P-RELATED"/>
    <property type="match status" value="1"/>
</dbReference>
<dbReference type="AlphaFoldDB" id="A0A7I8X0F1"/>
<dbReference type="InterPro" id="IPR050649">
    <property type="entry name" value="Paired_Homeobox_TFs"/>
</dbReference>
<keyword evidence="3 5" id="KW-0371">Homeobox</keyword>
<dbReference type="Proteomes" id="UP000582659">
    <property type="component" value="Unassembled WGS sequence"/>
</dbReference>
<evidence type="ECO:0000256" key="2">
    <source>
        <dbReference type="ARBA" id="ARBA00023125"/>
    </source>
</evidence>
<dbReference type="GO" id="GO:0005634">
    <property type="term" value="C:nucleus"/>
    <property type="evidence" value="ECO:0007669"/>
    <property type="project" value="UniProtKB-SubCell"/>
</dbReference>
<organism evidence="9 10">
    <name type="scientific">Bursaphelenchus xylophilus</name>
    <name type="common">Pinewood nematode worm</name>
    <name type="synonym">Aphelenchoides xylophilus</name>
    <dbReference type="NCBI Taxonomy" id="6326"/>
    <lineage>
        <taxon>Eukaryota</taxon>
        <taxon>Metazoa</taxon>
        <taxon>Ecdysozoa</taxon>
        <taxon>Nematoda</taxon>
        <taxon>Chromadorea</taxon>
        <taxon>Rhabditida</taxon>
        <taxon>Tylenchina</taxon>
        <taxon>Tylenchomorpha</taxon>
        <taxon>Aphelenchoidea</taxon>
        <taxon>Aphelenchoididae</taxon>
        <taxon>Bursaphelenchus</taxon>
    </lineage>
</organism>
<dbReference type="OrthoDB" id="5865230at2759"/>
<evidence type="ECO:0000256" key="1">
    <source>
        <dbReference type="ARBA" id="ARBA00004123"/>
    </source>
</evidence>
<evidence type="ECO:0000256" key="3">
    <source>
        <dbReference type="ARBA" id="ARBA00023155"/>
    </source>
</evidence>
<dbReference type="Proteomes" id="UP000659654">
    <property type="component" value="Unassembled WGS sequence"/>
</dbReference>
<evidence type="ECO:0000256" key="4">
    <source>
        <dbReference type="ARBA" id="ARBA00023242"/>
    </source>
</evidence>
<dbReference type="PROSITE" id="PS00027">
    <property type="entry name" value="HOMEOBOX_1"/>
    <property type="match status" value="1"/>
</dbReference>
<feature type="DNA-binding region" description="Homeobox" evidence="5">
    <location>
        <begin position="37"/>
        <end position="96"/>
    </location>
</feature>
<keyword evidence="4 5" id="KW-0539">Nucleus</keyword>
<proteinExistence type="predicted"/>
<keyword evidence="2 5" id="KW-0238">DNA-binding</keyword>
<protein>
    <submittedName>
        <fullName evidence="9">(pine wood nematode) hypothetical protein</fullName>
    </submittedName>
</protein>
<dbReference type="SMR" id="A0A7I8X0F1"/>
<evidence type="ECO:0000256" key="6">
    <source>
        <dbReference type="RuleBase" id="RU000682"/>
    </source>
</evidence>
<reference evidence="9" key="1">
    <citation type="submission" date="2020-09" db="EMBL/GenBank/DDBJ databases">
        <authorList>
            <person name="Kikuchi T."/>
        </authorList>
    </citation>
    <scope>NUCLEOTIDE SEQUENCE</scope>
    <source>
        <strain evidence="9">Ka4C1</strain>
    </source>
</reference>
<dbReference type="InterPro" id="IPR017970">
    <property type="entry name" value="Homeobox_CS"/>
</dbReference>
<name>A0A7I8X0F1_BURXY</name>
<sequence length="292" mass="32198">MIQNFQSELVGSQFSFGGYTGYGSNPSPNNYKTPPPGKRERTKFSQTQLTWLEKYFESCEYPQAQLREQIAQELSLTDVKVQVWFKNRRAKKRQKKKFEDELMKRGHRESSEETNNNSISTLNSLSTSVNGANSAISAGSASSANSVDTTEDETKYIPQLQMPSQIDPLPVATSMPMLALTPTLTDMSAIKLESIGQNEALLTDTSSMGLNPSFASMNGANALQPPAGSGLNGSTMSWMNYSNIFSPYSSQFGFPSYSYQSAAPVNPYDYNTLGTAAPNYYMNTPRSDLSKF</sequence>
<feature type="compositionally biased region" description="Basic and acidic residues" evidence="7">
    <location>
        <begin position="97"/>
        <end position="111"/>
    </location>
</feature>
<feature type="region of interest" description="Disordered" evidence="7">
    <location>
        <begin position="95"/>
        <end position="125"/>
    </location>
</feature>
<feature type="compositionally biased region" description="Polar residues" evidence="7">
    <location>
        <begin position="22"/>
        <end position="32"/>
    </location>
</feature>
<feature type="compositionally biased region" description="Low complexity" evidence="7">
    <location>
        <begin position="113"/>
        <end position="125"/>
    </location>
</feature>